<evidence type="ECO:0000313" key="1">
    <source>
        <dbReference type="EMBL" id="KKL00839.1"/>
    </source>
</evidence>
<gene>
    <name evidence="1" type="ORF">LCGC14_2628440</name>
</gene>
<comment type="caution">
    <text evidence="1">The sequence shown here is derived from an EMBL/GenBank/DDBJ whole genome shotgun (WGS) entry which is preliminary data.</text>
</comment>
<dbReference type="EMBL" id="LAZR01045021">
    <property type="protein sequence ID" value="KKL00839.1"/>
    <property type="molecule type" value="Genomic_DNA"/>
</dbReference>
<dbReference type="AlphaFoldDB" id="A0A0F9CTJ5"/>
<organism evidence="1">
    <name type="scientific">marine sediment metagenome</name>
    <dbReference type="NCBI Taxonomy" id="412755"/>
    <lineage>
        <taxon>unclassified sequences</taxon>
        <taxon>metagenomes</taxon>
        <taxon>ecological metagenomes</taxon>
    </lineage>
</organism>
<protein>
    <submittedName>
        <fullName evidence="1">Uncharacterized protein</fullName>
    </submittedName>
</protein>
<name>A0A0F9CTJ5_9ZZZZ</name>
<accession>A0A0F9CTJ5</accession>
<reference evidence="1" key="1">
    <citation type="journal article" date="2015" name="Nature">
        <title>Complex archaea that bridge the gap between prokaryotes and eukaryotes.</title>
        <authorList>
            <person name="Spang A."/>
            <person name="Saw J.H."/>
            <person name="Jorgensen S.L."/>
            <person name="Zaremba-Niedzwiedzka K."/>
            <person name="Martijn J."/>
            <person name="Lind A.E."/>
            <person name="van Eijk R."/>
            <person name="Schleper C."/>
            <person name="Guy L."/>
            <person name="Ettema T.J."/>
        </authorList>
    </citation>
    <scope>NUCLEOTIDE SEQUENCE</scope>
</reference>
<feature type="non-terminal residue" evidence="1">
    <location>
        <position position="1"/>
    </location>
</feature>
<proteinExistence type="predicted"/>
<sequence>QYYSAAAAELRAAGEKADEAITNLRLVATRLQVSQGGLNYERWGRTELAQVEAELRAYGGLPQTVRYPED</sequence>